<dbReference type="Pfam" id="PF00215">
    <property type="entry name" value="OMPdecase"/>
    <property type="match status" value="1"/>
</dbReference>
<dbReference type="HAMAP" id="MF_01200_A">
    <property type="entry name" value="OMPdecase_type1_A"/>
    <property type="match status" value="1"/>
</dbReference>
<dbReference type="GO" id="GO:0044205">
    <property type="term" value="P:'de novo' UMP biosynthetic process"/>
    <property type="evidence" value="ECO:0007669"/>
    <property type="project" value="UniProtKB-UniRule"/>
</dbReference>
<feature type="binding site" evidence="5 7">
    <location>
        <position position="187"/>
    </location>
    <ligand>
        <name>substrate</name>
    </ligand>
</feature>
<dbReference type="InterPro" id="IPR014732">
    <property type="entry name" value="OMPdecase"/>
</dbReference>
<dbReference type="NCBIfam" id="TIGR01740">
    <property type="entry name" value="pyrF"/>
    <property type="match status" value="1"/>
</dbReference>
<dbReference type="UniPathway" id="UPA00070">
    <property type="reaction ID" value="UER00120"/>
</dbReference>
<keyword evidence="3 5" id="KW-0665">Pyrimidine biosynthesis</keyword>
<organism evidence="10">
    <name type="scientific">uncultured marine group II/III euryarchaeote KM3_13_C08</name>
    <dbReference type="NCBI Taxonomy" id="1457871"/>
    <lineage>
        <taxon>Archaea</taxon>
        <taxon>Methanobacteriati</taxon>
        <taxon>Methanobacteriota</taxon>
        <taxon>environmental samples</taxon>
    </lineage>
</organism>
<dbReference type="NCBIfam" id="NF010386">
    <property type="entry name" value="PRK13813.1"/>
    <property type="match status" value="1"/>
</dbReference>
<evidence type="ECO:0000256" key="5">
    <source>
        <dbReference type="HAMAP-Rule" id="MF_01200"/>
    </source>
</evidence>
<feature type="binding site" evidence="5 7">
    <location>
        <position position="32"/>
    </location>
    <ligand>
        <name>substrate</name>
    </ligand>
</feature>
<dbReference type="PANTHER" id="PTHR32119:SF2">
    <property type="entry name" value="OROTIDINE 5'-PHOSPHATE DECARBOXYLASE"/>
    <property type="match status" value="1"/>
</dbReference>
<dbReference type="AlphaFoldDB" id="A0A075GFP6"/>
<dbReference type="InterPro" id="IPR018089">
    <property type="entry name" value="OMPdecase_AS"/>
</dbReference>
<evidence type="ECO:0000256" key="2">
    <source>
        <dbReference type="ARBA" id="ARBA00022793"/>
    </source>
</evidence>
<feature type="binding site" evidence="5">
    <location>
        <begin position="58"/>
        <end position="67"/>
    </location>
    <ligand>
        <name>substrate</name>
    </ligand>
</feature>
<comment type="catalytic activity">
    <reaction evidence="5 8">
        <text>orotidine 5'-phosphate + H(+) = UMP + CO2</text>
        <dbReference type="Rhea" id="RHEA:11596"/>
        <dbReference type="ChEBI" id="CHEBI:15378"/>
        <dbReference type="ChEBI" id="CHEBI:16526"/>
        <dbReference type="ChEBI" id="CHEBI:57538"/>
        <dbReference type="ChEBI" id="CHEBI:57865"/>
        <dbReference type="EC" id="4.1.1.23"/>
    </reaction>
</comment>
<evidence type="ECO:0000256" key="3">
    <source>
        <dbReference type="ARBA" id="ARBA00022975"/>
    </source>
</evidence>
<keyword evidence="4 5" id="KW-0456">Lyase</keyword>
<protein>
    <recommendedName>
        <fullName evidence="5">Orotidine 5'-phosphate decarboxylase</fullName>
        <ecNumber evidence="5">4.1.1.23</ecNumber>
    </recommendedName>
    <alternativeName>
        <fullName evidence="5">OMP decarboxylase</fullName>
        <shortName evidence="5">OMPDCase</shortName>
        <shortName evidence="5">OMPdecase</shortName>
    </alternativeName>
</protein>
<dbReference type="GO" id="GO:0005829">
    <property type="term" value="C:cytosol"/>
    <property type="evidence" value="ECO:0007669"/>
    <property type="project" value="TreeGrafter"/>
</dbReference>
<feature type="active site" description="Proton donor" evidence="5">
    <location>
        <position position="60"/>
    </location>
</feature>
<gene>
    <name evidence="5 10" type="primary">pyrF</name>
</gene>
<dbReference type="EMBL" id="KF900603">
    <property type="protein sequence ID" value="AIF00822.1"/>
    <property type="molecule type" value="Genomic_DNA"/>
</dbReference>
<dbReference type="GO" id="GO:0006207">
    <property type="term" value="P:'de novo' pyrimidine nucleobase biosynthetic process"/>
    <property type="evidence" value="ECO:0007669"/>
    <property type="project" value="InterPro"/>
</dbReference>
<feature type="active site" description="For OMPdecase activity" evidence="6">
    <location>
        <position position="60"/>
    </location>
</feature>
<reference evidence="10" key="1">
    <citation type="journal article" date="2014" name="Genome Biol. Evol.">
        <title>Pangenome evidence for extensive interdomain horizontal transfer affecting lineage core and shell genes in uncultured planktonic thaumarchaeota and euryarchaeota.</title>
        <authorList>
            <person name="Deschamps P."/>
            <person name="Zivanovic Y."/>
            <person name="Moreira D."/>
            <person name="Rodriguez-Valera F."/>
            <person name="Lopez-Garcia P."/>
        </authorList>
    </citation>
    <scope>NUCLEOTIDE SEQUENCE</scope>
</reference>
<feature type="binding site" evidence="5 7">
    <location>
        <position position="113"/>
    </location>
    <ligand>
        <name>substrate</name>
    </ligand>
</feature>
<keyword evidence="2 5" id="KW-0210">Decarboxylase</keyword>
<evidence type="ECO:0000259" key="9">
    <source>
        <dbReference type="SMART" id="SM00934"/>
    </source>
</evidence>
<name>A0A075GFP6_9EURY</name>
<proteinExistence type="inferred from homology"/>
<feature type="active site" description="For OMPdecase activity" evidence="6">
    <location>
        <position position="63"/>
    </location>
</feature>
<dbReference type="CDD" id="cd04725">
    <property type="entry name" value="OMP_decarboxylase_like"/>
    <property type="match status" value="1"/>
</dbReference>
<comment type="similarity">
    <text evidence="5">Belongs to the OMP decarboxylase family. Type 1 subfamily.</text>
</comment>
<feature type="binding site" evidence="5 7">
    <location>
        <position position="186"/>
    </location>
    <ligand>
        <name>substrate</name>
    </ligand>
</feature>
<dbReference type="GO" id="GO:0004590">
    <property type="term" value="F:orotidine-5'-phosphate decarboxylase activity"/>
    <property type="evidence" value="ECO:0007669"/>
    <property type="project" value="UniProtKB-UniRule"/>
</dbReference>
<evidence type="ECO:0000256" key="1">
    <source>
        <dbReference type="ARBA" id="ARBA00004861"/>
    </source>
</evidence>
<comment type="subunit">
    <text evidence="5">Homodimer.</text>
</comment>
<sequence>MASRLVLALDETDSVRACRIAEEVAPFVAAIKINYPLVLSSGLGIVTEISKLAKVICDFKVADIPNTNRLIAESVFEAGAQGIIAHAFPGPESLRAIREVAGSKDLFVVITMSHPRGGDFFDVEAFCSLALEVGATGVIAPATRPEDISRIRDLIGNLKIMSPGVGAQGGNSKEALKAGADFIIVGRGIYLSDNPAKAAEQYSRDLEIDD</sequence>
<comment type="function">
    <text evidence="5">Catalyzes the decarboxylation of orotidine 5'-monophosphate (OMP) to uridine 5'-monophosphate (UMP).</text>
</comment>
<evidence type="ECO:0000256" key="4">
    <source>
        <dbReference type="ARBA" id="ARBA00023239"/>
    </source>
</evidence>
<feature type="binding site" evidence="5 7">
    <location>
        <position position="10"/>
    </location>
    <ligand>
        <name>substrate</name>
    </ligand>
</feature>
<evidence type="ECO:0000256" key="6">
    <source>
        <dbReference type="PIRSR" id="PIRSR614732-1"/>
    </source>
</evidence>
<dbReference type="InterPro" id="IPR047595">
    <property type="entry name" value="OMPdecase_arc"/>
</dbReference>
<dbReference type="InterPro" id="IPR001754">
    <property type="entry name" value="OMPdeCOase_dom"/>
</dbReference>
<feature type="active site" description="For OMPdecase activity" evidence="6">
    <location>
        <position position="58"/>
    </location>
</feature>
<feature type="binding site" evidence="5">
    <location>
        <begin position="163"/>
        <end position="173"/>
    </location>
    <ligand>
        <name>substrate</name>
    </ligand>
</feature>
<dbReference type="InterPro" id="IPR011060">
    <property type="entry name" value="RibuloseP-bd_barrel"/>
</dbReference>
<dbReference type="PANTHER" id="PTHR32119">
    <property type="entry name" value="OROTIDINE 5'-PHOSPHATE DECARBOXYLASE"/>
    <property type="match status" value="1"/>
</dbReference>
<feature type="domain" description="Orotidine 5'-phosphate decarboxylase" evidence="9">
    <location>
        <begin position="4"/>
        <end position="202"/>
    </location>
</feature>
<dbReference type="SMART" id="SM00934">
    <property type="entry name" value="OMPdecase"/>
    <property type="match status" value="1"/>
</dbReference>
<comment type="pathway">
    <text evidence="1 5 8">Pyrimidine metabolism; UMP biosynthesis via de novo pathway; UMP from orotate: step 2/2.</text>
</comment>
<dbReference type="InterPro" id="IPR013785">
    <property type="entry name" value="Aldolase_TIM"/>
</dbReference>
<dbReference type="PROSITE" id="PS00156">
    <property type="entry name" value="OMPDECASE"/>
    <property type="match status" value="1"/>
</dbReference>
<dbReference type="EC" id="4.1.1.23" evidence="5"/>
<evidence type="ECO:0000256" key="7">
    <source>
        <dbReference type="PIRSR" id="PIRSR614732-2"/>
    </source>
</evidence>
<dbReference type="Gene3D" id="3.20.20.70">
    <property type="entry name" value="Aldolase class I"/>
    <property type="match status" value="1"/>
</dbReference>
<evidence type="ECO:0000313" key="10">
    <source>
        <dbReference type="EMBL" id="AIF00822.1"/>
    </source>
</evidence>
<dbReference type="SUPFAM" id="SSF51366">
    <property type="entry name" value="Ribulose-phoshate binding barrel"/>
    <property type="match status" value="1"/>
</dbReference>
<evidence type="ECO:0000256" key="8">
    <source>
        <dbReference type="RuleBase" id="RU000512"/>
    </source>
</evidence>
<accession>A0A075GFP6</accession>